<protein>
    <recommendedName>
        <fullName evidence="7">ATP synthase subunit delta</fullName>
    </recommendedName>
    <alternativeName>
        <fullName evidence="7">ATP synthase F(1) sector subunit delta</fullName>
    </alternativeName>
    <alternativeName>
        <fullName evidence="7">F-type ATPase subunit delta</fullName>
        <shortName evidence="7">F-ATPase subunit delta</shortName>
    </alternativeName>
</protein>
<dbReference type="InterPro" id="IPR000711">
    <property type="entry name" value="ATPase_OSCP/dsu"/>
</dbReference>
<dbReference type="Proteomes" id="UP000723714">
    <property type="component" value="Unassembled WGS sequence"/>
</dbReference>
<proteinExistence type="inferred from homology"/>
<keyword evidence="7" id="KW-0139">CF(1)</keyword>
<keyword evidence="3 7" id="KW-0375">Hydrogen ion transport</keyword>
<comment type="function">
    <text evidence="7">F(1)F(0) ATP synthase produces ATP from ADP in the presence of a proton or sodium gradient. F-type ATPases consist of two structural domains, F(1) containing the extramembraneous catalytic core and F(0) containing the membrane proton channel, linked together by a central stalk and a peripheral stalk. During catalysis, ATP synthesis in the catalytic domain of F(1) is coupled via a rotary mechanism of the central stalk subunits to proton translocation.</text>
</comment>
<comment type="caution">
    <text evidence="8">The sequence shown here is derived from an EMBL/GenBank/DDBJ whole genome shotgun (WGS) entry which is preliminary data.</text>
</comment>
<name>A0ABS6D2R5_9FIRM</name>
<keyword evidence="7" id="KW-1003">Cell membrane</keyword>
<evidence type="ECO:0000313" key="8">
    <source>
        <dbReference type="EMBL" id="MBU3875887.1"/>
    </source>
</evidence>
<keyword evidence="4 7" id="KW-0406">Ion transport</keyword>
<dbReference type="EMBL" id="JABACJ020000006">
    <property type="protein sequence ID" value="MBU3875887.1"/>
    <property type="molecule type" value="Genomic_DNA"/>
</dbReference>
<accession>A0ABS6D2R5</accession>
<comment type="function">
    <text evidence="7">This protein is part of the stalk that links CF(0) to CF(1). It either transmits conformational changes from CF(0) to CF(1) or is implicated in proton conduction.</text>
</comment>
<keyword evidence="2 7" id="KW-0813">Transport</keyword>
<gene>
    <name evidence="7 8" type="primary">atpH</name>
    <name evidence="8" type="ORF">HGO97_008680</name>
</gene>
<sequence>MTQTDTNSQYCPQAAVKYTQRASRNTCPYGQVGSISCSTRYAKVLYELNISKEAIQKARDIFTEVPQLHDVFVNPTIQTDQKQRVIDQVFPEEIRNFLKVACRYQRMDLMDDIFAAYDRYCDEQEHILNAVLTCVEPPSEVQLKEMKAFLCKKYDAVKADIEIRTDQTLLGGFVLHAGSDEYDWSLKGRLNRLEQKLTWR</sequence>
<evidence type="ECO:0000256" key="1">
    <source>
        <dbReference type="ARBA" id="ARBA00004370"/>
    </source>
</evidence>
<evidence type="ECO:0000313" key="9">
    <source>
        <dbReference type="Proteomes" id="UP000723714"/>
    </source>
</evidence>
<comment type="similarity">
    <text evidence="7">Belongs to the ATPase delta chain family.</text>
</comment>
<dbReference type="PANTHER" id="PTHR11910">
    <property type="entry name" value="ATP SYNTHASE DELTA CHAIN"/>
    <property type="match status" value="1"/>
</dbReference>
<keyword evidence="5 7" id="KW-0472">Membrane</keyword>
<evidence type="ECO:0000256" key="3">
    <source>
        <dbReference type="ARBA" id="ARBA00022781"/>
    </source>
</evidence>
<evidence type="ECO:0000256" key="6">
    <source>
        <dbReference type="ARBA" id="ARBA00023310"/>
    </source>
</evidence>
<evidence type="ECO:0000256" key="5">
    <source>
        <dbReference type="ARBA" id="ARBA00023136"/>
    </source>
</evidence>
<comment type="subcellular location">
    <subcellularLocation>
        <location evidence="7">Cell membrane</location>
        <topology evidence="7">Peripheral membrane protein</topology>
    </subcellularLocation>
    <subcellularLocation>
        <location evidence="1">Membrane</location>
    </subcellularLocation>
</comment>
<keyword evidence="9" id="KW-1185">Reference proteome</keyword>
<keyword evidence="6 7" id="KW-0066">ATP synthesis</keyword>
<evidence type="ECO:0000256" key="7">
    <source>
        <dbReference type="HAMAP-Rule" id="MF_01416"/>
    </source>
</evidence>
<organism evidence="8 9">
    <name type="scientific">Faecalicatena faecalis</name>
    <dbReference type="NCBI Taxonomy" id="2726362"/>
    <lineage>
        <taxon>Bacteria</taxon>
        <taxon>Bacillati</taxon>
        <taxon>Bacillota</taxon>
        <taxon>Clostridia</taxon>
        <taxon>Lachnospirales</taxon>
        <taxon>Lachnospiraceae</taxon>
        <taxon>Faecalicatena</taxon>
    </lineage>
</organism>
<evidence type="ECO:0000256" key="4">
    <source>
        <dbReference type="ARBA" id="ARBA00023065"/>
    </source>
</evidence>
<evidence type="ECO:0000256" key="2">
    <source>
        <dbReference type="ARBA" id="ARBA00022448"/>
    </source>
</evidence>
<reference evidence="8 9" key="1">
    <citation type="submission" date="2021-06" db="EMBL/GenBank/DDBJ databases">
        <title>Faecalicatena sp. nov. isolated from porcine feces.</title>
        <authorList>
            <person name="Oh B.S."/>
            <person name="Lee J.H."/>
        </authorList>
    </citation>
    <scope>NUCLEOTIDE SEQUENCE [LARGE SCALE GENOMIC DNA]</scope>
    <source>
        <strain evidence="8 9">AGMB00832</strain>
    </source>
</reference>
<dbReference type="Pfam" id="PF00213">
    <property type="entry name" value="OSCP"/>
    <property type="match status" value="1"/>
</dbReference>
<dbReference type="NCBIfam" id="TIGR01145">
    <property type="entry name" value="ATP_synt_delta"/>
    <property type="match status" value="1"/>
</dbReference>
<dbReference type="HAMAP" id="MF_01416">
    <property type="entry name" value="ATP_synth_delta_bact"/>
    <property type="match status" value="1"/>
</dbReference>